<dbReference type="EMBL" id="ACYT02000074">
    <property type="protein sequence ID" value="EFF79074.1"/>
    <property type="molecule type" value="Genomic_DNA"/>
</dbReference>
<accession>D4U1H6</accession>
<proteinExistence type="predicted"/>
<comment type="caution">
    <text evidence="1">The sequence shown here is derived from an EMBL/GenBank/DDBJ whole genome shotgun (WGS) entry which is preliminary data.</text>
</comment>
<organism evidence="1 2">
    <name type="scientific">Schaalia odontolytica F0309</name>
    <dbReference type="NCBI Taxonomy" id="649742"/>
    <lineage>
        <taxon>Bacteria</taxon>
        <taxon>Bacillati</taxon>
        <taxon>Actinomycetota</taxon>
        <taxon>Actinomycetes</taxon>
        <taxon>Actinomycetales</taxon>
        <taxon>Actinomycetaceae</taxon>
        <taxon>Schaalia</taxon>
    </lineage>
</organism>
<dbReference type="Proteomes" id="UP000003150">
    <property type="component" value="Unassembled WGS sequence"/>
</dbReference>
<sequence>MWDRCVIAVSPVLLVYAGDDGDGAIGVTPPEYKRLHSVSRVACA</sequence>
<gene>
    <name evidence="1" type="ORF">HMPREF0970_02077</name>
</gene>
<evidence type="ECO:0000313" key="1">
    <source>
        <dbReference type="EMBL" id="EFF79074.1"/>
    </source>
</evidence>
<reference evidence="1 2" key="1">
    <citation type="submission" date="2009-10" db="EMBL/GenBank/DDBJ databases">
        <authorList>
            <person name="Weinstock G."/>
            <person name="Sodergren E."/>
            <person name="Clifton S."/>
            <person name="Fulton L."/>
            <person name="Fulton B."/>
            <person name="Courtney L."/>
            <person name="Fronick C."/>
            <person name="Harrison M."/>
            <person name="Strong C."/>
            <person name="Farmer C."/>
            <person name="Delahaunty K."/>
            <person name="Markovic C."/>
            <person name="Hall O."/>
            <person name="Minx P."/>
            <person name="Tomlinson C."/>
            <person name="Mitreva M."/>
            <person name="Nelson J."/>
            <person name="Hou S."/>
            <person name="Wollam A."/>
            <person name="Pepin K.H."/>
            <person name="Johnson M."/>
            <person name="Bhonagiri V."/>
            <person name="Nash W.E."/>
            <person name="Warren W."/>
            <person name="Chinwalla A."/>
            <person name="Mardis E.R."/>
            <person name="Wilson R.K."/>
        </authorList>
    </citation>
    <scope>NUCLEOTIDE SEQUENCE [LARGE SCALE GENOMIC DNA]</scope>
    <source>
        <strain evidence="1 2">F0309</strain>
    </source>
</reference>
<name>D4U1H6_9ACTO</name>
<dbReference type="AlphaFoldDB" id="D4U1H6"/>
<dbReference type="HOGENOM" id="CLU_3211372_0_0_11"/>
<evidence type="ECO:0000313" key="2">
    <source>
        <dbReference type="Proteomes" id="UP000003150"/>
    </source>
</evidence>
<protein>
    <submittedName>
        <fullName evidence="1">Uncharacterized protein</fullName>
    </submittedName>
</protein>